<dbReference type="EMBL" id="WRXP01001964">
    <property type="protein sequence ID" value="KAF1001992.1"/>
    <property type="molecule type" value="Genomic_DNA"/>
</dbReference>
<dbReference type="PANTHER" id="PTHR46691">
    <property type="entry name" value="HIGH MOBILITY GROUP B PROTEIN 9"/>
    <property type="match status" value="1"/>
</dbReference>
<evidence type="ECO:0000256" key="1">
    <source>
        <dbReference type="PROSITE-ProRule" id="PRU00267"/>
    </source>
</evidence>
<gene>
    <name evidence="4" type="ORF">AG4045_004234</name>
</gene>
<dbReference type="GO" id="GO:0005634">
    <property type="term" value="C:nucleus"/>
    <property type="evidence" value="ECO:0007669"/>
    <property type="project" value="UniProtKB-UniRule"/>
</dbReference>
<sequence length="240" mass="27088">QSVSTGKKPGGSTKKRKHNESNDCGLVDKRVSVHSPVQLPTEVKSMERNPLLQVLSEETGLVLKTPTKGKETKKSYLKEMKKHSDAPMGLRTGYMIFLKMECERLKILHGEDSAGQYRDMANEAWRNLSDSAREPYIEASRRDKERYTREMAEFKIVYDQIIENQNLSTTTNSDAVVDFAKPSLPTDGDYHVTLPDDAYHVTLPPDAGDNVVTNEELAAEIMQKSTSTDPEFQLNWDGYT</sequence>
<evidence type="ECO:0000259" key="3">
    <source>
        <dbReference type="PROSITE" id="PS50118"/>
    </source>
</evidence>
<dbReference type="SUPFAM" id="SSF47095">
    <property type="entry name" value="HMG-box"/>
    <property type="match status" value="1"/>
</dbReference>
<evidence type="ECO:0000313" key="5">
    <source>
        <dbReference type="Proteomes" id="UP000593563"/>
    </source>
</evidence>
<dbReference type="SMART" id="SM00398">
    <property type="entry name" value="HMG"/>
    <property type="match status" value="1"/>
</dbReference>
<feature type="compositionally biased region" description="Low complexity" evidence="2">
    <location>
        <begin position="1"/>
        <end position="12"/>
    </location>
</feature>
<keyword evidence="1" id="KW-0238">DNA-binding</keyword>
<accession>A0A6L5BBI3</accession>
<dbReference type="GO" id="GO:0003677">
    <property type="term" value="F:DNA binding"/>
    <property type="evidence" value="ECO:0007669"/>
    <property type="project" value="UniProtKB-UniRule"/>
</dbReference>
<keyword evidence="5" id="KW-1185">Reference proteome</keyword>
<dbReference type="Pfam" id="PF00505">
    <property type="entry name" value="HMG_box"/>
    <property type="match status" value="1"/>
</dbReference>
<protein>
    <recommendedName>
        <fullName evidence="3">HMG box domain-containing protein</fullName>
    </recommendedName>
</protein>
<dbReference type="InterPro" id="IPR009071">
    <property type="entry name" value="HMG_box_dom"/>
</dbReference>
<feature type="region of interest" description="Disordered" evidence="2">
    <location>
        <begin position="1"/>
        <end position="42"/>
    </location>
</feature>
<feature type="domain" description="HMG box" evidence="3">
    <location>
        <begin position="87"/>
        <end position="155"/>
    </location>
</feature>
<name>A0A6L5BBI3_APIGR</name>
<dbReference type="InterPro" id="IPR036910">
    <property type="entry name" value="HMG_box_dom_sf"/>
</dbReference>
<dbReference type="PANTHER" id="PTHR46691:SF5">
    <property type="entry name" value="HMG (HIGH MOBILITY GROUP) BOX PROTEIN"/>
    <property type="match status" value="1"/>
</dbReference>
<dbReference type="Proteomes" id="UP000593563">
    <property type="component" value="Unassembled WGS sequence"/>
</dbReference>
<evidence type="ECO:0000313" key="4">
    <source>
        <dbReference type="EMBL" id="KAF1001992.1"/>
    </source>
</evidence>
<feature type="non-terminal residue" evidence="4">
    <location>
        <position position="1"/>
    </location>
</feature>
<comment type="caution">
    <text evidence="4">The sequence shown here is derived from an EMBL/GenBank/DDBJ whole genome shotgun (WGS) entry which is preliminary data.</text>
</comment>
<dbReference type="Gene3D" id="1.10.30.10">
    <property type="entry name" value="High mobility group box domain"/>
    <property type="match status" value="1"/>
</dbReference>
<dbReference type="AlphaFoldDB" id="A0A6L5BBI3"/>
<dbReference type="PROSITE" id="PS50118">
    <property type="entry name" value="HMG_BOX_2"/>
    <property type="match status" value="1"/>
</dbReference>
<reference evidence="4" key="1">
    <citation type="submission" date="2020-01" db="EMBL/GenBank/DDBJ databases">
        <title>The Celery Genome Sequence Reveals Sequential Paleo-tetraploidization, Resistance Gene Elimination, Karyotype Evolution, and Functional Innovation in Apiales.</title>
        <authorList>
            <person name="Song X."/>
        </authorList>
    </citation>
    <scope>NUCLEOTIDE SEQUENCE</scope>
    <source>
        <tissue evidence="4">Leaf</tissue>
    </source>
</reference>
<evidence type="ECO:0000256" key="2">
    <source>
        <dbReference type="SAM" id="MobiDB-lite"/>
    </source>
</evidence>
<proteinExistence type="predicted"/>
<feature type="DNA-binding region" description="HMG box" evidence="1">
    <location>
        <begin position="87"/>
        <end position="155"/>
    </location>
</feature>
<keyword evidence="1" id="KW-0539">Nucleus</keyword>
<organism evidence="4 5">
    <name type="scientific">Apium graveolens</name>
    <name type="common">Celery</name>
    <dbReference type="NCBI Taxonomy" id="4045"/>
    <lineage>
        <taxon>Eukaryota</taxon>
        <taxon>Viridiplantae</taxon>
        <taxon>Streptophyta</taxon>
        <taxon>Embryophyta</taxon>
        <taxon>Tracheophyta</taxon>
        <taxon>Spermatophyta</taxon>
        <taxon>Magnoliopsida</taxon>
        <taxon>eudicotyledons</taxon>
        <taxon>Gunneridae</taxon>
        <taxon>Pentapetalae</taxon>
        <taxon>asterids</taxon>
        <taxon>campanulids</taxon>
        <taxon>Apiales</taxon>
        <taxon>Apiaceae</taxon>
        <taxon>Apioideae</taxon>
        <taxon>apioid superclade</taxon>
        <taxon>Apieae</taxon>
        <taxon>Apium</taxon>
    </lineage>
</organism>